<feature type="domain" description="HTH LytTR-type" evidence="4">
    <location>
        <begin position="168"/>
        <end position="270"/>
    </location>
</feature>
<feature type="domain" description="Response regulatory" evidence="3">
    <location>
        <begin position="5"/>
        <end position="124"/>
    </location>
</feature>
<proteinExistence type="predicted"/>
<dbReference type="SMART" id="SM00850">
    <property type="entry name" value="LytTR"/>
    <property type="match status" value="1"/>
</dbReference>
<evidence type="ECO:0000313" key="5">
    <source>
        <dbReference type="EMBL" id="OWY28971.1"/>
    </source>
</evidence>
<dbReference type="GO" id="GO:0032993">
    <property type="term" value="C:protein-DNA complex"/>
    <property type="evidence" value="ECO:0007669"/>
    <property type="project" value="TreeGrafter"/>
</dbReference>
<dbReference type="PROSITE" id="PS50110">
    <property type="entry name" value="RESPONSE_REGULATORY"/>
    <property type="match status" value="1"/>
</dbReference>
<name>A0A246WRD5_9BURK</name>
<dbReference type="RefSeq" id="WP_088751405.1">
    <property type="nucleotide sequence ID" value="NZ_CP193789.1"/>
</dbReference>
<accession>A0A246WRD5</accession>
<dbReference type="InterPro" id="IPR039420">
    <property type="entry name" value="WalR-like"/>
</dbReference>
<dbReference type="PANTHER" id="PTHR48111">
    <property type="entry name" value="REGULATOR OF RPOS"/>
    <property type="match status" value="1"/>
</dbReference>
<evidence type="ECO:0000256" key="1">
    <source>
        <dbReference type="ARBA" id="ARBA00023125"/>
    </source>
</evidence>
<dbReference type="GO" id="GO:0005829">
    <property type="term" value="C:cytosol"/>
    <property type="evidence" value="ECO:0007669"/>
    <property type="project" value="TreeGrafter"/>
</dbReference>
<gene>
    <name evidence="5" type="ORF">CEJ42_13490</name>
</gene>
<dbReference type="SMART" id="SM00448">
    <property type="entry name" value="REC"/>
    <property type="match status" value="1"/>
</dbReference>
<dbReference type="Proteomes" id="UP000197596">
    <property type="component" value="Unassembled WGS sequence"/>
</dbReference>
<dbReference type="GO" id="GO:0000156">
    <property type="term" value="F:phosphorelay response regulator activity"/>
    <property type="evidence" value="ECO:0007669"/>
    <property type="project" value="TreeGrafter"/>
</dbReference>
<evidence type="ECO:0000313" key="6">
    <source>
        <dbReference type="Proteomes" id="UP000197596"/>
    </source>
</evidence>
<organism evidence="5 6">
    <name type="scientific">Herbaspirillum robiniae</name>
    <dbReference type="NCBI Taxonomy" id="2014887"/>
    <lineage>
        <taxon>Bacteria</taxon>
        <taxon>Pseudomonadati</taxon>
        <taxon>Pseudomonadota</taxon>
        <taxon>Betaproteobacteria</taxon>
        <taxon>Burkholderiales</taxon>
        <taxon>Oxalobacteraceae</taxon>
        <taxon>Herbaspirillum</taxon>
    </lineage>
</organism>
<dbReference type="PROSITE" id="PS50930">
    <property type="entry name" value="HTH_LYTTR"/>
    <property type="match status" value="1"/>
</dbReference>
<reference evidence="5 6" key="1">
    <citation type="submission" date="2017-06" db="EMBL/GenBank/DDBJ databases">
        <title>Herbaspirillum phytohormonus sp. nov., isolated from the root nodule of Robinia pseudoacacia in lead-zinc mine.</title>
        <authorList>
            <person name="Fan M."/>
            <person name="Lin Y."/>
        </authorList>
    </citation>
    <scope>NUCLEOTIDE SEQUENCE [LARGE SCALE GENOMIC DNA]</scope>
    <source>
        <strain evidence="5 6">HZ10</strain>
    </source>
</reference>
<sequence length="270" mass="29889">MPQPTALIAEDEPLLANALRQALQRTWPELEAPHMAANGIEALEQALALLPDVLLLDIRMPGRSGLEVARELADAWPAGRPFPLIVFVTAYDNYAVEAFERAAVDYLLKPVNDARLGATVARLKALLDQRAAGSQDEHLERALAQLRRLASPDTAEAEAQPAARLDIIRAAVGNQVRMIPVSDVIYFEATDKYVNVVTADGQALIRTSLRELIPQLDAQQFWQVHRGTVVQVRHVQAAVRDEAGKMSLVLRNRSEKLAVSRLFSHLFKQM</sequence>
<feature type="modified residue" description="4-aspartylphosphate" evidence="2">
    <location>
        <position position="57"/>
    </location>
</feature>
<dbReference type="InterPro" id="IPR001789">
    <property type="entry name" value="Sig_transdc_resp-reg_receiver"/>
</dbReference>
<evidence type="ECO:0000259" key="4">
    <source>
        <dbReference type="PROSITE" id="PS50930"/>
    </source>
</evidence>
<dbReference type="SUPFAM" id="SSF52172">
    <property type="entry name" value="CheY-like"/>
    <property type="match status" value="1"/>
</dbReference>
<dbReference type="Pfam" id="PF04397">
    <property type="entry name" value="LytTR"/>
    <property type="match status" value="1"/>
</dbReference>
<comment type="caution">
    <text evidence="5">The sequence shown here is derived from an EMBL/GenBank/DDBJ whole genome shotgun (WGS) entry which is preliminary data.</text>
</comment>
<dbReference type="PANTHER" id="PTHR48111:SF69">
    <property type="entry name" value="RESPONSE REGULATOR RECEIVER"/>
    <property type="match status" value="1"/>
</dbReference>
<dbReference type="GO" id="GO:0006355">
    <property type="term" value="P:regulation of DNA-templated transcription"/>
    <property type="evidence" value="ECO:0007669"/>
    <property type="project" value="TreeGrafter"/>
</dbReference>
<dbReference type="Gene3D" id="2.40.50.1020">
    <property type="entry name" value="LytTr DNA-binding domain"/>
    <property type="match status" value="1"/>
</dbReference>
<dbReference type="InterPro" id="IPR011006">
    <property type="entry name" value="CheY-like_superfamily"/>
</dbReference>
<evidence type="ECO:0000259" key="3">
    <source>
        <dbReference type="PROSITE" id="PS50110"/>
    </source>
</evidence>
<dbReference type="EMBL" id="NJGU01000006">
    <property type="protein sequence ID" value="OWY28971.1"/>
    <property type="molecule type" value="Genomic_DNA"/>
</dbReference>
<dbReference type="Pfam" id="PF00072">
    <property type="entry name" value="Response_reg"/>
    <property type="match status" value="1"/>
</dbReference>
<dbReference type="InterPro" id="IPR007492">
    <property type="entry name" value="LytTR_DNA-bd_dom"/>
</dbReference>
<dbReference type="GO" id="GO:0000976">
    <property type="term" value="F:transcription cis-regulatory region binding"/>
    <property type="evidence" value="ECO:0007669"/>
    <property type="project" value="TreeGrafter"/>
</dbReference>
<keyword evidence="1 5" id="KW-0238">DNA-binding</keyword>
<protein>
    <submittedName>
        <fullName evidence="5">DNA-binding response regulator</fullName>
    </submittedName>
</protein>
<keyword evidence="2" id="KW-0597">Phosphoprotein</keyword>
<dbReference type="Gene3D" id="3.40.50.2300">
    <property type="match status" value="1"/>
</dbReference>
<dbReference type="AlphaFoldDB" id="A0A246WRD5"/>
<evidence type="ECO:0000256" key="2">
    <source>
        <dbReference type="PROSITE-ProRule" id="PRU00169"/>
    </source>
</evidence>